<feature type="domain" description="Multidrug resistance protein MdtA-like C-terminal permuted SH3" evidence="3">
    <location>
        <begin position="321"/>
        <end position="376"/>
    </location>
</feature>
<dbReference type="InterPro" id="IPR058636">
    <property type="entry name" value="Beta-barrel_YknX"/>
</dbReference>
<evidence type="ECO:0000256" key="1">
    <source>
        <dbReference type="ARBA" id="ARBA00022448"/>
    </source>
</evidence>
<gene>
    <name evidence="5" type="ORF">A2875_04415</name>
</gene>
<dbReference type="PANTHER" id="PTHR30469:SF33">
    <property type="entry name" value="SLR1207 PROTEIN"/>
    <property type="match status" value="1"/>
</dbReference>
<dbReference type="Pfam" id="PF25990">
    <property type="entry name" value="Beta-barrel_YknX"/>
    <property type="match status" value="1"/>
</dbReference>
<protein>
    <submittedName>
        <fullName evidence="5">Uncharacterized protein</fullName>
    </submittedName>
</protein>
<dbReference type="PANTHER" id="PTHR30469">
    <property type="entry name" value="MULTIDRUG RESISTANCE PROTEIN MDTA"/>
    <property type="match status" value="1"/>
</dbReference>
<accession>A0A1F5ZJ21</accession>
<dbReference type="AlphaFoldDB" id="A0A1F5ZJ21"/>
<evidence type="ECO:0000259" key="3">
    <source>
        <dbReference type="Pfam" id="PF25967"/>
    </source>
</evidence>
<evidence type="ECO:0000259" key="2">
    <source>
        <dbReference type="Pfam" id="PF25917"/>
    </source>
</evidence>
<dbReference type="SUPFAM" id="SSF111369">
    <property type="entry name" value="HlyD-like secretion proteins"/>
    <property type="match status" value="1"/>
</dbReference>
<dbReference type="GO" id="GO:0015562">
    <property type="term" value="F:efflux transmembrane transporter activity"/>
    <property type="evidence" value="ECO:0007669"/>
    <property type="project" value="TreeGrafter"/>
</dbReference>
<keyword evidence="1" id="KW-0813">Transport</keyword>
<comment type="caution">
    <text evidence="5">The sequence shown here is derived from an EMBL/GenBank/DDBJ whole genome shotgun (WGS) entry which is preliminary data.</text>
</comment>
<feature type="domain" description="YknX-like beta-barrel" evidence="4">
    <location>
        <begin position="243"/>
        <end position="307"/>
    </location>
</feature>
<name>A0A1F5ZJ21_9BACT</name>
<dbReference type="EMBL" id="MFJJ01000059">
    <property type="protein sequence ID" value="OGG12488.1"/>
    <property type="molecule type" value="Genomic_DNA"/>
</dbReference>
<reference evidence="5 6" key="1">
    <citation type="journal article" date="2016" name="Nat. Commun.">
        <title>Thousands of microbial genomes shed light on interconnected biogeochemical processes in an aquifer system.</title>
        <authorList>
            <person name="Anantharaman K."/>
            <person name="Brown C.T."/>
            <person name="Hug L.A."/>
            <person name="Sharon I."/>
            <person name="Castelle C.J."/>
            <person name="Probst A.J."/>
            <person name="Thomas B.C."/>
            <person name="Singh A."/>
            <person name="Wilkins M.J."/>
            <person name="Karaoz U."/>
            <person name="Brodie E.L."/>
            <person name="Williams K.H."/>
            <person name="Hubbard S.S."/>
            <person name="Banfield J.F."/>
        </authorList>
    </citation>
    <scope>NUCLEOTIDE SEQUENCE [LARGE SCALE GENOMIC DNA]</scope>
</reference>
<dbReference type="Gene3D" id="2.40.30.170">
    <property type="match status" value="1"/>
</dbReference>
<evidence type="ECO:0000313" key="5">
    <source>
        <dbReference type="EMBL" id="OGG12488.1"/>
    </source>
</evidence>
<evidence type="ECO:0000259" key="4">
    <source>
        <dbReference type="Pfam" id="PF25990"/>
    </source>
</evidence>
<dbReference type="Gene3D" id="6.20.50.140">
    <property type="match status" value="1"/>
</dbReference>
<proteinExistence type="predicted"/>
<dbReference type="Gene3D" id="2.40.50.100">
    <property type="match status" value="1"/>
</dbReference>
<evidence type="ECO:0000313" key="6">
    <source>
        <dbReference type="Proteomes" id="UP000177416"/>
    </source>
</evidence>
<sequence length="402" mass="42245">MKWFLSRLLVVKIVLILVVIGGVVVSVRSVSRGSKAVQYQTATVERGTVVSTISASGTVLISNLVTITTGASGVVKNVLVKDGDTVAAGQNIAEISLDSSGAQQAASAWSSYLSAKNSVDTANTTLWTLQSDMFSKWDTYKKLAESADYDTPEERTLPAFFIANDNWLAAEAKYKQQQSVIAQTNAALSSSWFFYQTRSPMITAPIAGTVTNIGLVTGMVLTSQTGQRVAVIANKAAPLASFTISEIDVPNVTVGQKATITLDSIAGKTFTGVVATVDRIGTTSNTVTTYPVTIKLDTSSDQILPNMAANASIIRETKADILMIPTSAVQMQNGTSTVRVLRNGKEEQVTVQTGISSDTQTEIVSGLSEGDVVITGTTSAAVTTTTRSVFSGFGGPGGMRGR</sequence>
<feature type="domain" description="Multidrug resistance protein MdtA-like barrel-sandwich hybrid" evidence="2">
    <location>
        <begin position="64"/>
        <end position="232"/>
    </location>
</feature>
<dbReference type="InterPro" id="IPR058625">
    <property type="entry name" value="MdtA-like_BSH"/>
</dbReference>
<dbReference type="Pfam" id="PF25967">
    <property type="entry name" value="RND-MFP_C"/>
    <property type="match status" value="1"/>
</dbReference>
<dbReference type="Pfam" id="PF25917">
    <property type="entry name" value="BSH_RND"/>
    <property type="match status" value="1"/>
</dbReference>
<dbReference type="Proteomes" id="UP000177416">
    <property type="component" value="Unassembled WGS sequence"/>
</dbReference>
<organism evidence="5 6">
    <name type="scientific">Candidatus Gottesmanbacteria bacterium RIFCSPHIGHO2_01_FULL_46_14</name>
    <dbReference type="NCBI Taxonomy" id="1798380"/>
    <lineage>
        <taxon>Bacteria</taxon>
        <taxon>Candidatus Gottesmaniibacteriota</taxon>
    </lineage>
</organism>
<dbReference type="InterPro" id="IPR058627">
    <property type="entry name" value="MdtA-like_C"/>
</dbReference>
<dbReference type="GO" id="GO:1990281">
    <property type="term" value="C:efflux pump complex"/>
    <property type="evidence" value="ECO:0007669"/>
    <property type="project" value="TreeGrafter"/>
</dbReference>